<reference evidence="4 5" key="1">
    <citation type="journal article" date="2016" name="Genome Biol. Evol.">
        <title>Divergent and convergent evolution of fungal pathogenicity.</title>
        <authorList>
            <person name="Shang Y."/>
            <person name="Xiao G."/>
            <person name="Zheng P."/>
            <person name="Cen K."/>
            <person name="Zhan S."/>
            <person name="Wang C."/>
        </authorList>
    </citation>
    <scope>NUCLEOTIDE SEQUENCE [LARGE SCALE GENOMIC DNA]</scope>
    <source>
        <strain evidence="4 5">RCEF 2490</strain>
    </source>
</reference>
<dbReference type="AlphaFoldDB" id="A0A166V877"/>
<gene>
    <name evidence="4" type="ORF">AAL_00841</name>
</gene>
<feature type="compositionally biased region" description="Polar residues" evidence="1">
    <location>
        <begin position="251"/>
        <end position="262"/>
    </location>
</feature>
<dbReference type="OrthoDB" id="188042at2759"/>
<keyword evidence="2" id="KW-0472">Membrane</keyword>
<evidence type="ECO:0000313" key="5">
    <source>
        <dbReference type="Proteomes" id="UP000078544"/>
    </source>
</evidence>
<evidence type="ECO:0008006" key="6">
    <source>
        <dbReference type="Google" id="ProtNLM"/>
    </source>
</evidence>
<evidence type="ECO:0000256" key="1">
    <source>
        <dbReference type="SAM" id="MobiDB-lite"/>
    </source>
</evidence>
<organism evidence="4 5">
    <name type="scientific">Moelleriella libera RCEF 2490</name>
    <dbReference type="NCBI Taxonomy" id="1081109"/>
    <lineage>
        <taxon>Eukaryota</taxon>
        <taxon>Fungi</taxon>
        <taxon>Dikarya</taxon>
        <taxon>Ascomycota</taxon>
        <taxon>Pezizomycotina</taxon>
        <taxon>Sordariomycetes</taxon>
        <taxon>Hypocreomycetidae</taxon>
        <taxon>Hypocreales</taxon>
        <taxon>Clavicipitaceae</taxon>
        <taxon>Moelleriella</taxon>
    </lineage>
</organism>
<keyword evidence="2" id="KW-0812">Transmembrane</keyword>
<feature type="region of interest" description="Disordered" evidence="1">
    <location>
        <begin position="242"/>
        <end position="284"/>
    </location>
</feature>
<feature type="transmembrane region" description="Helical" evidence="2">
    <location>
        <begin position="419"/>
        <end position="440"/>
    </location>
</feature>
<protein>
    <recommendedName>
        <fullName evidence="6">Vacuolar protein sorting-associated protein 62</fullName>
    </recommendedName>
</protein>
<dbReference type="PANTHER" id="PTHR48174">
    <property type="entry name" value="DUF946 FAMILY PROTEIN"/>
    <property type="match status" value="1"/>
</dbReference>
<dbReference type="PANTHER" id="PTHR48174:SF5">
    <property type="entry name" value="VACUOLAR PROTEIN SORTING-ASSOCIATED PROTEIN 62"/>
    <property type="match status" value="1"/>
</dbReference>
<evidence type="ECO:0000256" key="2">
    <source>
        <dbReference type="SAM" id="Phobius"/>
    </source>
</evidence>
<evidence type="ECO:0000256" key="3">
    <source>
        <dbReference type="SAM" id="SignalP"/>
    </source>
</evidence>
<keyword evidence="2" id="KW-1133">Transmembrane helix</keyword>
<accession>A0A166V877</accession>
<proteinExistence type="predicted"/>
<feature type="chain" id="PRO_5007881046" description="Vacuolar protein sorting-associated protein 62" evidence="3">
    <location>
        <begin position="45"/>
        <end position="476"/>
    </location>
</feature>
<evidence type="ECO:0000313" key="4">
    <source>
        <dbReference type="EMBL" id="OAA33376.1"/>
    </source>
</evidence>
<name>A0A166V877_9HYPO</name>
<comment type="caution">
    <text evidence="4">The sequence shown here is derived from an EMBL/GenBank/DDBJ whole genome shotgun (WGS) entry which is preliminary data.</text>
</comment>
<keyword evidence="5" id="KW-1185">Reference proteome</keyword>
<dbReference type="STRING" id="1081109.A0A166V877"/>
<keyword evidence="3" id="KW-0732">Signal</keyword>
<dbReference type="Proteomes" id="UP000078544">
    <property type="component" value="Unassembled WGS sequence"/>
</dbReference>
<feature type="signal peptide" evidence="3">
    <location>
        <begin position="1"/>
        <end position="44"/>
    </location>
</feature>
<dbReference type="EMBL" id="AZGY01000001">
    <property type="protein sequence ID" value="OAA33376.1"/>
    <property type="molecule type" value="Genomic_DNA"/>
</dbReference>
<sequence length="476" mass="53027">MVTVCGTLSRRCLPLQPRLAAAAAPPLWLLLLLLLAAAAQCILADAPENASLVPDHVIRYAPLVWLHSQDPFRPADLLEHVRHTTPTLDQEPIPGLPALHLDNLALLNHAVDAGRVALTSNDDVTTLPPWLLGTLPDEAGRTVNATPCVVIVVERDHDELDAFYFYFYSYDRGANLTQVLPPLNSLIQDTQHGMHFGDHVGDWEHNMVRFRHQKPVGIYYSQHQDGAVYGWHDAAVERRDERACTRRPSCSAHTARTPTTRQPGKRNSPPHGLAPGTDAQTTHSHHIHDEVLIDYCDAGTAWDPVLSAYFYRFDPATRLLARLFPSSATAGPSTSNLTSFLYYTGLWGDAKYPDDHPLQKTVPYFGLKRFVSGPEGPLAKQLVRQGLFPDDRGTKSWTQRAVGVLMALYPCCLRGWRKWVALASLACVAVAAALSLRHGVRRCRRRRGYRKLDTEIPLGDVSATPLLRSSQEERRR</sequence>